<dbReference type="InterPro" id="IPR036773">
    <property type="entry name" value="TB_dom_sf"/>
</dbReference>
<dbReference type="AlphaFoldDB" id="A0A8C2FHB9"/>
<accession>A0A8C2FHB9</accession>
<evidence type="ECO:0000256" key="1">
    <source>
        <dbReference type="ARBA" id="ARBA00022729"/>
    </source>
</evidence>
<dbReference type="InterPro" id="IPR017878">
    <property type="entry name" value="TB_dom"/>
</dbReference>
<feature type="signal peptide" evidence="5">
    <location>
        <begin position="1"/>
        <end position="24"/>
    </location>
</feature>
<dbReference type="Proteomes" id="UP000694701">
    <property type="component" value="Unplaced"/>
</dbReference>
<organism evidence="7 8">
    <name type="scientific">Cyprinus carpio</name>
    <name type="common">Common carp</name>
    <dbReference type="NCBI Taxonomy" id="7962"/>
    <lineage>
        <taxon>Eukaryota</taxon>
        <taxon>Metazoa</taxon>
        <taxon>Chordata</taxon>
        <taxon>Craniata</taxon>
        <taxon>Vertebrata</taxon>
        <taxon>Euteleostomi</taxon>
        <taxon>Actinopterygii</taxon>
        <taxon>Neopterygii</taxon>
        <taxon>Teleostei</taxon>
        <taxon>Ostariophysi</taxon>
        <taxon>Cypriniformes</taxon>
        <taxon>Cyprinidae</taxon>
        <taxon>Cyprininae</taxon>
        <taxon>Cyprinus</taxon>
    </lineage>
</organism>
<feature type="domain" description="TB" evidence="6">
    <location>
        <begin position="29"/>
        <end position="64"/>
    </location>
</feature>
<dbReference type="Ensembl" id="ENSCCRT00020061052.1">
    <property type="protein sequence ID" value="ENSCCRP00020055463.1"/>
    <property type="gene ID" value="ENSCCRG00020025985.1"/>
</dbReference>
<evidence type="ECO:0000313" key="8">
    <source>
        <dbReference type="Proteomes" id="UP000694701"/>
    </source>
</evidence>
<dbReference type="Pfam" id="PF21333">
    <property type="entry name" value="FST_N"/>
    <property type="match status" value="1"/>
</dbReference>
<reference evidence="7" key="1">
    <citation type="submission" date="2025-08" db="UniProtKB">
        <authorList>
            <consortium name="Ensembl"/>
        </authorList>
    </citation>
    <scope>IDENTIFICATION</scope>
</reference>
<evidence type="ECO:0000256" key="5">
    <source>
        <dbReference type="SAM" id="SignalP"/>
    </source>
</evidence>
<dbReference type="SUPFAM" id="SSF57581">
    <property type="entry name" value="TB module/8-cys domain"/>
    <property type="match status" value="1"/>
</dbReference>
<feature type="chain" id="PRO_5034449297" description="TB domain-containing protein" evidence="5">
    <location>
        <begin position="25"/>
        <end position="94"/>
    </location>
</feature>
<name>A0A8C2FHB9_CYPCA</name>
<keyword evidence="3" id="KW-1015">Disulfide bond</keyword>
<evidence type="ECO:0000313" key="7">
    <source>
        <dbReference type="Ensembl" id="ENSCCRP00020055463.1"/>
    </source>
</evidence>
<evidence type="ECO:0000259" key="6">
    <source>
        <dbReference type="PROSITE" id="PS51364"/>
    </source>
</evidence>
<evidence type="ECO:0000256" key="4">
    <source>
        <dbReference type="ARBA" id="ARBA00023180"/>
    </source>
</evidence>
<evidence type="ECO:0000256" key="3">
    <source>
        <dbReference type="ARBA" id="ARBA00023157"/>
    </source>
</evidence>
<keyword evidence="4" id="KW-0325">Glycoprotein</keyword>
<proteinExistence type="predicted"/>
<protein>
    <recommendedName>
        <fullName evidence="6">TB domain-containing protein</fullName>
    </recommendedName>
</protein>
<evidence type="ECO:0000256" key="2">
    <source>
        <dbReference type="ARBA" id="ARBA00022737"/>
    </source>
</evidence>
<keyword evidence="2" id="KW-0677">Repeat</keyword>
<sequence length="94" mass="10712">GLTRQLHVLCLGHWLQTLIRLALFFSTAGNCWLQQGKNGRCQVLYMPGMSREECCRSGRLGTSWTEEDVPNSTLFRWMIFNETCDNVDCGPGKK</sequence>
<dbReference type="Gene3D" id="3.90.290.10">
    <property type="entry name" value="TGF-beta binding (TB) domain"/>
    <property type="match status" value="1"/>
</dbReference>
<keyword evidence="1 5" id="KW-0732">Signal</keyword>
<dbReference type="PROSITE" id="PS51364">
    <property type="entry name" value="TB"/>
    <property type="match status" value="1"/>
</dbReference>